<feature type="chain" id="PRO_5007100227" evidence="1">
    <location>
        <begin position="24"/>
        <end position="44"/>
    </location>
</feature>
<evidence type="ECO:0000256" key="1">
    <source>
        <dbReference type="SAM" id="SignalP"/>
    </source>
</evidence>
<accession>A0A101M213</accession>
<dbReference type="EMBL" id="LKAM01000002">
    <property type="protein sequence ID" value="KUM49555.1"/>
    <property type="molecule type" value="Genomic_DNA"/>
</dbReference>
<proteinExistence type="predicted"/>
<evidence type="ECO:0000313" key="2">
    <source>
        <dbReference type="EMBL" id="KUM49555.1"/>
    </source>
</evidence>
<organism evidence="2">
    <name type="scientific">Picea glauca</name>
    <name type="common">White spruce</name>
    <name type="synonym">Pinus glauca</name>
    <dbReference type="NCBI Taxonomy" id="3330"/>
    <lineage>
        <taxon>Eukaryota</taxon>
        <taxon>Viridiplantae</taxon>
        <taxon>Streptophyta</taxon>
        <taxon>Embryophyta</taxon>
        <taxon>Tracheophyta</taxon>
        <taxon>Spermatophyta</taxon>
        <taxon>Pinopsida</taxon>
        <taxon>Pinidae</taxon>
        <taxon>Conifers I</taxon>
        <taxon>Pinales</taxon>
        <taxon>Pinaceae</taxon>
        <taxon>Picea</taxon>
    </lineage>
</organism>
<feature type="signal peptide" evidence="1">
    <location>
        <begin position="1"/>
        <end position="23"/>
    </location>
</feature>
<sequence>MVSSMLSMLVMVRLRILLQKATSRASHAYGTKWSAASKRMTLLA</sequence>
<keyword evidence="2" id="KW-0496">Mitochondrion</keyword>
<geneLocation type="mitochondrion" evidence="2"/>
<dbReference type="AlphaFoldDB" id="A0A101M213"/>
<comment type="caution">
    <text evidence="2">The sequence shown here is derived from an EMBL/GenBank/DDBJ whole genome shotgun (WGS) entry which is preliminary data.</text>
</comment>
<reference evidence="2" key="1">
    <citation type="journal article" date="2015" name="Genome Biol. Evol.">
        <title>Organellar Genomes of White Spruce (Picea glauca): Assembly and Annotation.</title>
        <authorList>
            <person name="Jackman S.D."/>
            <person name="Warren R.L."/>
            <person name="Gibb E.A."/>
            <person name="Vandervalk B.P."/>
            <person name="Mohamadi H."/>
            <person name="Chu J."/>
            <person name="Raymond A."/>
            <person name="Pleasance S."/>
            <person name="Coope R."/>
            <person name="Wildung M.R."/>
            <person name="Ritland C.E."/>
            <person name="Bousquet J."/>
            <person name="Jones S.J."/>
            <person name="Bohlmann J."/>
            <person name="Birol I."/>
        </authorList>
    </citation>
    <scope>NUCLEOTIDE SEQUENCE [LARGE SCALE GENOMIC DNA]</scope>
    <source>
        <tissue evidence="2">Flushing bud</tissue>
    </source>
</reference>
<keyword evidence="1" id="KW-0732">Signal</keyword>
<protein>
    <submittedName>
        <fullName evidence="2">Uncharacterized protein</fullName>
    </submittedName>
</protein>
<gene>
    <name evidence="2" type="ORF">ABT39_MTgene2780</name>
</gene>
<name>A0A101M213_PICGL</name>